<dbReference type="Gene3D" id="3.30.40.10">
    <property type="entry name" value="Zinc/RING finger domain, C3HC4 (zinc finger)"/>
    <property type="match status" value="1"/>
</dbReference>
<dbReference type="Proteomes" id="UP000440578">
    <property type="component" value="Unassembled WGS sequence"/>
</dbReference>
<evidence type="ECO:0000256" key="3">
    <source>
        <dbReference type="ARBA" id="ARBA00022833"/>
    </source>
</evidence>
<reference evidence="6 7" key="1">
    <citation type="submission" date="2019-07" db="EMBL/GenBank/DDBJ databases">
        <title>Draft genome assembly of a fouling barnacle, Amphibalanus amphitrite (Darwin, 1854): The first reference genome for Thecostraca.</title>
        <authorList>
            <person name="Kim W."/>
        </authorList>
    </citation>
    <scope>NUCLEOTIDE SEQUENCE [LARGE SCALE GENOMIC DNA]</scope>
    <source>
        <strain evidence="6">SNU_AA5</strain>
        <tissue evidence="6">Soma without cirri and trophi</tissue>
    </source>
</reference>
<dbReference type="GO" id="GO:0008270">
    <property type="term" value="F:zinc ion binding"/>
    <property type="evidence" value="ECO:0007669"/>
    <property type="project" value="UniProtKB-KW"/>
</dbReference>
<evidence type="ECO:0000256" key="2">
    <source>
        <dbReference type="ARBA" id="ARBA00022771"/>
    </source>
</evidence>
<organism evidence="6 7">
    <name type="scientific">Amphibalanus amphitrite</name>
    <name type="common">Striped barnacle</name>
    <name type="synonym">Balanus amphitrite</name>
    <dbReference type="NCBI Taxonomy" id="1232801"/>
    <lineage>
        <taxon>Eukaryota</taxon>
        <taxon>Metazoa</taxon>
        <taxon>Ecdysozoa</taxon>
        <taxon>Arthropoda</taxon>
        <taxon>Crustacea</taxon>
        <taxon>Multicrustacea</taxon>
        <taxon>Cirripedia</taxon>
        <taxon>Thoracica</taxon>
        <taxon>Thoracicalcarea</taxon>
        <taxon>Balanomorpha</taxon>
        <taxon>Balanoidea</taxon>
        <taxon>Balanidae</taxon>
        <taxon>Amphibalaninae</taxon>
        <taxon>Amphibalanus</taxon>
    </lineage>
</organism>
<comment type="caution">
    <text evidence="6">The sequence shown here is derived from an EMBL/GenBank/DDBJ whole genome shotgun (WGS) entry which is preliminary data.</text>
</comment>
<dbReference type="InterPro" id="IPR013083">
    <property type="entry name" value="Znf_RING/FYVE/PHD"/>
</dbReference>
<dbReference type="Pfam" id="PF00097">
    <property type="entry name" value="zf-C3HC4"/>
    <property type="match status" value="1"/>
</dbReference>
<dbReference type="EMBL" id="VIIS01002018">
    <property type="protein sequence ID" value="KAF0289643.1"/>
    <property type="molecule type" value="Genomic_DNA"/>
</dbReference>
<keyword evidence="3" id="KW-0862">Zinc</keyword>
<feature type="domain" description="RING-type" evidence="5">
    <location>
        <begin position="50"/>
        <end position="88"/>
    </location>
</feature>
<dbReference type="SUPFAM" id="SSF57850">
    <property type="entry name" value="RING/U-box"/>
    <property type="match status" value="1"/>
</dbReference>
<evidence type="ECO:0000313" key="6">
    <source>
        <dbReference type="EMBL" id="KAF0289643.1"/>
    </source>
</evidence>
<accession>A0A6A4V7K7</accession>
<gene>
    <name evidence="6" type="primary">rnf8_1</name>
    <name evidence="6" type="ORF">FJT64_012148</name>
</gene>
<dbReference type="OrthoDB" id="6105938at2759"/>
<sequence>MRVGESLPAPVRTAPFHAHQCRELLLLLCRELPLHQCRELLLLCRELLLLCRELLLRQATTLGCGHTFCAVCLAETRDRGDDRCPLCRVTITSAIRSVTLNSIVRSVITAAAAEGRW</sequence>
<dbReference type="InterPro" id="IPR018957">
    <property type="entry name" value="Znf_C3HC4_RING-type"/>
</dbReference>
<dbReference type="PROSITE" id="PS00518">
    <property type="entry name" value="ZF_RING_1"/>
    <property type="match status" value="1"/>
</dbReference>
<keyword evidence="1" id="KW-0479">Metal-binding</keyword>
<dbReference type="InterPro" id="IPR017907">
    <property type="entry name" value="Znf_RING_CS"/>
</dbReference>
<dbReference type="InterPro" id="IPR001841">
    <property type="entry name" value="Znf_RING"/>
</dbReference>
<proteinExistence type="predicted"/>
<evidence type="ECO:0000256" key="4">
    <source>
        <dbReference type="PROSITE-ProRule" id="PRU00175"/>
    </source>
</evidence>
<name>A0A6A4V7K7_AMPAM</name>
<evidence type="ECO:0000256" key="1">
    <source>
        <dbReference type="ARBA" id="ARBA00022723"/>
    </source>
</evidence>
<keyword evidence="2 4" id="KW-0863">Zinc-finger</keyword>
<evidence type="ECO:0000259" key="5">
    <source>
        <dbReference type="PROSITE" id="PS50089"/>
    </source>
</evidence>
<dbReference type="PROSITE" id="PS50089">
    <property type="entry name" value="ZF_RING_2"/>
    <property type="match status" value="1"/>
</dbReference>
<evidence type="ECO:0000313" key="7">
    <source>
        <dbReference type="Proteomes" id="UP000440578"/>
    </source>
</evidence>
<keyword evidence="7" id="KW-1185">Reference proteome</keyword>
<protein>
    <submittedName>
        <fullName evidence="6">E3 ubiquitin-protein ligase rnf8</fullName>
    </submittedName>
</protein>
<dbReference type="SMART" id="SM00184">
    <property type="entry name" value="RING"/>
    <property type="match status" value="1"/>
</dbReference>
<dbReference type="AlphaFoldDB" id="A0A6A4V7K7"/>